<protein>
    <submittedName>
        <fullName evidence="1">Uncharacterized protein</fullName>
    </submittedName>
</protein>
<dbReference type="OrthoDB" id="3253623at2759"/>
<evidence type="ECO:0000313" key="2">
    <source>
        <dbReference type="Proteomes" id="UP000799118"/>
    </source>
</evidence>
<organism evidence="1 2">
    <name type="scientific">Gymnopus androsaceus JB14</name>
    <dbReference type="NCBI Taxonomy" id="1447944"/>
    <lineage>
        <taxon>Eukaryota</taxon>
        <taxon>Fungi</taxon>
        <taxon>Dikarya</taxon>
        <taxon>Basidiomycota</taxon>
        <taxon>Agaricomycotina</taxon>
        <taxon>Agaricomycetes</taxon>
        <taxon>Agaricomycetidae</taxon>
        <taxon>Agaricales</taxon>
        <taxon>Marasmiineae</taxon>
        <taxon>Omphalotaceae</taxon>
        <taxon>Gymnopus</taxon>
    </lineage>
</organism>
<sequence length="113" mass="12668">MSHLFPYNLTATIDAHPQIGKVSFSREEVQRAFFNETWGFKVLKRPSARFGGPWNPLSSYTIVALESIEQSKEAMDSAFHAIKSGNVDSGTHNVFEAKFIKDFRGPDGTLFVN</sequence>
<accession>A0A6A4GPB2</accession>
<dbReference type="AlphaFoldDB" id="A0A6A4GPB2"/>
<keyword evidence="2" id="KW-1185">Reference proteome</keyword>
<evidence type="ECO:0000313" key="1">
    <source>
        <dbReference type="EMBL" id="KAE9387296.1"/>
    </source>
</evidence>
<proteinExistence type="predicted"/>
<dbReference type="Proteomes" id="UP000799118">
    <property type="component" value="Unassembled WGS sequence"/>
</dbReference>
<gene>
    <name evidence="1" type="ORF">BT96DRAFT_948479</name>
</gene>
<reference evidence="1" key="1">
    <citation type="journal article" date="2019" name="Environ. Microbiol.">
        <title>Fungal ecological strategies reflected in gene transcription - a case study of two litter decomposers.</title>
        <authorList>
            <person name="Barbi F."/>
            <person name="Kohler A."/>
            <person name="Barry K."/>
            <person name="Baskaran P."/>
            <person name="Daum C."/>
            <person name="Fauchery L."/>
            <person name="Ihrmark K."/>
            <person name="Kuo A."/>
            <person name="LaButti K."/>
            <person name="Lipzen A."/>
            <person name="Morin E."/>
            <person name="Grigoriev I.V."/>
            <person name="Henrissat B."/>
            <person name="Lindahl B."/>
            <person name="Martin F."/>
        </authorList>
    </citation>
    <scope>NUCLEOTIDE SEQUENCE</scope>
    <source>
        <strain evidence="1">JB14</strain>
    </source>
</reference>
<name>A0A6A4GPB2_9AGAR</name>
<dbReference type="EMBL" id="ML769810">
    <property type="protein sequence ID" value="KAE9387296.1"/>
    <property type="molecule type" value="Genomic_DNA"/>
</dbReference>